<dbReference type="AlphaFoldDB" id="B6WWN2"/>
<organism evidence="2 3">
    <name type="scientific">Desulfovibrio piger ATCC 29098</name>
    <dbReference type="NCBI Taxonomy" id="411464"/>
    <lineage>
        <taxon>Bacteria</taxon>
        <taxon>Pseudomonadati</taxon>
        <taxon>Thermodesulfobacteriota</taxon>
        <taxon>Desulfovibrionia</taxon>
        <taxon>Desulfovibrionales</taxon>
        <taxon>Desulfovibrionaceae</taxon>
        <taxon>Desulfovibrio</taxon>
    </lineage>
</organism>
<accession>B6WWN2</accession>
<feature type="compositionally biased region" description="Low complexity" evidence="1">
    <location>
        <begin position="19"/>
        <end position="34"/>
    </location>
</feature>
<dbReference type="HOGENOM" id="CLU_2129428_0_0_7"/>
<proteinExistence type="predicted"/>
<feature type="region of interest" description="Disordered" evidence="1">
    <location>
        <begin position="1"/>
        <end position="36"/>
    </location>
</feature>
<name>B6WWN2_9BACT</name>
<sequence>MKKGLLSPSCSPTPPKNFSSGPDGRSPPSGDGQDILSRLGRICPAACVPAGAFLPAGTAWARAPHAERSRKRTSCIHEKRAARGLPFCRSMAPLWQGGKIFTENAALRSLKPE</sequence>
<comment type="caution">
    <text evidence="2">The sequence shown here is derived from an EMBL/GenBank/DDBJ whole genome shotgun (WGS) entry which is preliminary data.</text>
</comment>
<reference evidence="2 3" key="2">
    <citation type="submission" date="2008-10" db="EMBL/GenBank/DDBJ databases">
        <authorList>
            <person name="Fulton L."/>
            <person name="Clifton S."/>
            <person name="Fulton B."/>
            <person name="Xu J."/>
            <person name="Minx P."/>
            <person name="Pepin K.H."/>
            <person name="Johnson M."/>
            <person name="Bhonagiri V."/>
            <person name="Nash W.E."/>
            <person name="Mardis E.R."/>
            <person name="Wilson R.K."/>
        </authorList>
    </citation>
    <scope>NUCLEOTIDE SEQUENCE [LARGE SCALE GENOMIC DNA]</scope>
    <source>
        <strain evidence="2 3">ATCC 29098</strain>
    </source>
</reference>
<dbReference type="EMBL" id="ABXU01000074">
    <property type="protein sequence ID" value="EEB32649.1"/>
    <property type="molecule type" value="Genomic_DNA"/>
</dbReference>
<reference evidence="2 3" key="1">
    <citation type="submission" date="2008-10" db="EMBL/GenBank/DDBJ databases">
        <title>Draft genome sequence of Desulvovibrio piger (ATCC 29098).</title>
        <authorList>
            <person name="Sudarsanam P."/>
            <person name="Ley R."/>
            <person name="Guruge J."/>
            <person name="Turnbaugh P.J."/>
            <person name="Mahowald M."/>
            <person name="Liep D."/>
            <person name="Gordon J."/>
        </authorList>
    </citation>
    <scope>NUCLEOTIDE SEQUENCE [LARGE SCALE GENOMIC DNA]</scope>
    <source>
        <strain evidence="2 3">ATCC 29098</strain>
    </source>
</reference>
<evidence type="ECO:0000313" key="2">
    <source>
        <dbReference type="EMBL" id="EEB32649.1"/>
    </source>
</evidence>
<gene>
    <name evidence="2" type="ORF">DESPIG_02501</name>
</gene>
<dbReference type="Proteomes" id="UP000003676">
    <property type="component" value="Unassembled WGS sequence"/>
</dbReference>
<evidence type="ECO:0000256" key="1">
    <source>
        <dbReference type="SAM" id="MobiDB-lite"/>
    </source>
</evidence>
<protein>
    <submittedName>
        <fullName evidence="2">Uncharacterized protein</fullName>
    </submittedName>
</protein>
<evidence type="ECO:0000313" key="3">
    <source>
        <dbReference type="Proteomes" id="UP000003676"/>
    </source>
</evidence>